<dbReference type="PROSITE" id="PS50109">
    <property type="entry name" value="HIS_KIN"/>
    <property type="match status" value="1"/>
</dbReference>
<dbReference type="Gene3D" id="3.30.565.10">
    <property type="entry name" value="Histidine kinase-like ATPase, C-terminal domain"/>
    <property type="match status" value="1"/>
</dbReference>
<gene>
    <name evidence="15" type="primary">rcsC_53</name>
    <name evidence="15" type="ORF">SDC9_26146</name>
</gene>
<proteinExistence type="predicted"/>
<dbReference type="EC" id="2.7.13.3" evidence="3"/>
<name>A0A644UMW6_9ZZZZ</name>
<dbReference type="SUPFAM" id="SSF55874">
    <property type="entry name" value="ATPase domain of HSP90 chaperone/DNA topoisomerase II/histidine kinase"/>
    <property type="match status" value="1"/>
</dbReference>
<dbReference type="CDD" id="cd06225">
    <property type="entry name" value="HAMP"/>
    <property type="match status" value="1"/>
</dbReference>
<dbReference type="SMART" id="SM00388">
    <property type="entry name" value="HisKA"/>
    <property type="match status" value="1"/>
</dbReference>
<evidence type="ECO:0000256" key="5">
    <source>
        <dbReference type="ARBA" id="ARBA00022679"/>
    </source>
</evidence>
<keyword evidence="5 15" id="KW-0808">Transferase</keyword>
<feature type="domain" description="Histidine kinase" evidence="13">
    <location>
        <begin position="303"/>
        <end position="514"/>
    </location>
</feature>
<evidence type="ECO:0000259" key="13">
    <source>
        <dbReference type="PROSITE" id="PS50109"/>
    </source>
</evidence>
<sequence length="514" mass="57577">MRNKITFKLFLSFAVALLIFSLVVGSGFAYLFREHTINIKKQDLEERAVKIAQALGDSRDQMMAWQEKENSAIQKGEGTQKQGRQMGMGPDGKPSARLQGPMGLGFNSVLRFLGSAAAEDVWIVDADQNLEMPSHRDGKKPAFMYKDLPPDAEKVVRKVMHGEITTSSGFSNMLEVPTLTVGAPIKDKDGEILGAVLIHAPLSGMDMAAKQATRILLMCGGIALLAAFLIAVYSSWRFTKPLKTMQQTAERMTEGDYTVRCDVRQNDEIGELGTALDSLGERLLIARKESAQLDQMRKDFIANISHELRTPVTVIRGSLEALNEKVVTVPEKVEEYYRQMLSETIFLQRLINDLLDLSRLQNLTFKIEMTQLNLYDVLLEAVHSSQRLGKDKNIDVVLETDTKWYPIDGDYGRLRQMLMIFMDNAVKFSPNNGQVKLVLQGKRLEIIDHGIGVAAEMVPHVFERFYKTRVEKNKSGTGLGLAIAKEIAERHGMEVTMESQPGIETKIILLLEKK</sequence>
<keyword evidence="8 12" id="KW-1133">Transmembrane helix</keyword>
<protein>
    <recommendedName>
        <fullName evidence="3">histidine kinase</fullName>
        <ecNumber evidence="3">2.7.13.3</ecNumber>
    </recommendedName>
</protein>
<dbReference type="InterPro" id="IPR036890">
    <property type="entry name" value="HATPase_C_sf"/>
</dbReference>
<dbReference type="EMBL" id="VSSQ01000135">
    <property type="protein sequence ID" value="MPL80249.1"/>
    <property type="molecule type" value="Genomic_DNA"/>
</dbReference>
<evidence type="ECO:0000256" key="8">
    <source>
        <dbReference type="ARBA" id="ARBA00022989"/>
    </source>
</evidence>
<dbReference type="PROSITE" id="PS50885">
    <property type="entry name" value="HAMP"/>
    <property type="match status" value="1"/>
</dbReference>
<keyword evidence="4" id="KW-0597">Phosphoprotein</keyword>
<evidence type="ECO:0000256" key="11">
    <source>
        <dbReference type="SAM" id="MobiDB-lite"/>
    </source>
</evidence>
<dbReference type="InterPro" id="IPR005467">
    <property type="entry name" value="His_kinase_dom"/>
</dbReference>
<evidence type="ECO:0000256" key="2">
    <source>
        <dbReference type="ARBA" id="ARBA00004370"/>
    </source>
</evidence>
<feature type="transmembrane region" description="Helical" evidence="12">
    <location>
        <begin position="215"/>
        <end position="236"/>
    </location>
</feature>
<dbReference type="AlphaFoldDB" id="A0A644UMW6"/>
<dbReference type="SMART" id="SM00387">
    <property type="entry name" value="HATPase_c"/>
    <property type="match status" value="1"/>
</dbReference>
<feature type="compositionally biased region" description="Polar residues" evidence="11">
    <location>
        <begin position="71"/>
        <end position="83"/>
    </location>
</feature>
<evidence type="ECO:0000256" key="3">
    <source>
        <dbReference type="ARBA" id="ARBA00012438"/>
    </source>
</evidence>
<dbReference type="FunFam" id="1.10.287.130:FF:000001">
    <property type="entry name" value="Two-component sensor histidine kinase"/>
    <property type="match status" value="1"/>
</dbReference>
<dbReference type="InterPro" id="IPR003660">
    <property type="entry name" value="HAMP_dom"/>
</dbReference>
<comment type="subcellular location">
    <subcellularLocation>
        <location evidence="2">Membrane</location>
    </subcellularLocation>
</comment>
<evidence type="ECO:0000256" key="4">
    <source>
        <dbReference type="ARBA" id="ARBA00022553"/>
    </source>
</evidence>
<dbReference type="Pfam" id="PF00512">
    <property type="entry name" value="HisKA"/>
    <property type="match status" value="1"/>
</dbReference>
<feature type="domain" description="HAMP" evidence="14">
    <location>
        <begin position="236"/>
        <end position="288"/>
    </location>
</feature>
<comment type="catalytic activity">
    <reaction evidence="1">
        <text>ATP + protein L-histidine = ADP + protein N-phospho-L-histidine.</text>
        <dbReference type="EC" id="2.7.13.3"/>
    </reaction>
</comment>
<keyword evidence="7 15" id="KW-0418">Kinase</keyword>
<keyword evidence="6 12" id="KW-0812">Transmembrane</keyword>
<evidence type="ECO:0000256" key="7">
    <source>
        <dbReference type="ARBA" id="ARBA00022777"/>
    </source>
</evidence>
<dbReference type="InterPro" id="IPR004358">
    <property type="entry name" value="Sig_transdc_His_kin-like_C"/>
</dbReference>
<dbReference type="PANTHER" id="PTHR45436">
    <property type="entry name" value="SENSOR HISTIDINE KINASE YKOH"/>
    <property type="match status" value="1"/>
</dbReference>
<dbReference type="InterPro" id="IPR050428">
    <property type="entry name" value="TCS_sensor_his_kinase"/>
</dbReference>
<comment type="caution">
    <text evidence="15">The sequence shown here is derived from an EMBL/GenBank/DDBJ whole genome shotgun (WGS) entry which is preliminary data.</text>
</comment>
<accession>A0A644UMW6</accession>
<dbReference type="PRINTS" id="PR00344">
    <property type="entry name" value="BCTRLSENSOR"/>
</dbReference>
<reference evidence="15" key="1">
    <citation type="submission" date="2019-08" db="EMBL/GenBank/DDBJ databases">
        <authorList>
            <person name="Kucharzyk K."/>
            <person name="Murdoch R.W."/>
            <person name="Higgins S."/>
            <person name="Loffler F."/>
        </authorList>
    </citation>
    <scope>NUCLEOTIDE SEQUENCE</scope>
</reference>
<feature type="region of interest" description="Disordered" evidence="11">
    <location>
        <begin position="71"/>
        <end position="95"/>
    </location>
</feature>
<evidence type="ECO:0000313" key="15">
    <source>
        <dbReference type="EMBL" id="MPL80249.1"/>
    </source>
</evidence>
<dbReference type="InterPro" id="IPR003661">
    <property type="entry name" value="HisK_dim/P_dom"/>
</dbReference>
<dbReference type="PANTHER" id="PTHR45436:SF5">
    <property type="entry name" value="SENSOR HISTIDINE KINASE TRCS"/>
    <property type="match status" value="1"/>
</dbReference>
<dbReference type="SMART" id="SM00304">
    <property type="entry name" value="HAMP"/>
    <property type="match status" value="1"/>
</dbReference>
<evidence type="ECO:0000256" key="12">
    <source>
        <dbReference type="SAM" id="Phobius"/>
    </source>
</evidence>
<dbReference type="SUPFAM" id="SSF47384">
    <property type="entry name" value="Homodimeric domain of signal transducing histidine kinase"/>
    <property type="match status" value="1"/>
</dbReference>
<dbReference type="InterPro" id="IPR036097">
    <property type="entry name" value="HisK_dim/P_sf"/>
</dbReference>
<evidence type="ECO:0000259" key="14">
    <source>
        <dbReference type="PROSITE" id="PS50885"/>
    </source>
</evidence>
<dbReference type="Pfam" id="PF02518">
    <property type="entry name" value="HATPase_c"/>
    <property type="match status" value="1"/>
</dbReference>
<dbReference type="Pfam" id="PF00672">
    <property type="entry name" value="HAMP"/>
    <property type="match status" value="1"/>
</dbReference>
<dbReference type="GO" id="GO:0005886">
    <property type="term" value="C:plasma membrane"/>
    <property type="evidence" value="ECO:0007669"/>
    <property type="project" value="TreeGrafter"/>
</dbReference>
<dbReference type="CDD" id="cd00075">
    <property type="entry name" value="HATPase"/>
    <property type="match status" value="1"/>
</dbReference>
<keyword evidence="9" id="KW-0902">Two-component regulatory system</keyword>
<keyword evidence="10 12" id="KW-0472">Membrane</keyword>
<organism evidence="15">
    <name type="scientific">bioreactor metagenome</name>
    <dbReference type="NCBI Taxonomy" id="1076179"/>
    <lineage>
        <taxon>unclassified sequences</taxon>
        <taxon>metagenomes</taxon>
        <taxon>ecological metagenomes</taxon>
    </lineage>
</organism>
<dbReference type="SUPFAM" id="SSF158472">
    <property type="entry name" value="HAMP domain-like"/>
    <property type="match status" value="1"/>
</dbReference>
<evidence type="ECO:0000256" key="1">
    <source>
        <dbReference type="ARBA" id="ARBA00000085"/>
    </source>
</evidence>
<dbReference type="Gene3D" id="6.10.340.10">
    <property type="match status" value="1"/>
</dbReference>
<evidence type="ECO:0000256" key="10">
    <source>
        <dbReference type="ARBA" id="ARBA00023136"/>
    </source>
</evidence>
<evidence type="ECO:0000256" key="6">
    <source>
        <dbReference type="ARBA" id="ARBA00022692"/>
    </source>
</evidence>
<dbReference type="GO" id="GO:0000155">
    <property type="term" value="F:phosphorelay sensor kinase activity"/>
    <property type="evidence" value="ECO:0007669"/>
    <property type="project" value="InterPro"/>
</dbReference>
<dbReference type="Gene3D" id="1.10.287.130">
    <property type="match status" value="1"/>
</dbReference>
<dbReference type="CDD" id="cd00082">
    <property type="entry name" value="HisKA"/>
    <property type="match status" value="1"/>
</dbReference>
<evidence type="ECO:0000256" key="9">
    <source>
        <dbReference type="ARBA" id="ARBA00023012"/>
    </source>
</evidence>
<dbReference type="InterPro" id="IPR003594">
    <property type="entry name" value="HATPase_dom"/>
</dbReference>